<dbReference type="OrthoDB" id="797833at2"/>
<accession>A0A4Y8SF12</accession>
<proteinExistence type="predicted"/>
<name>A0A4Y8SF12_9SPHI</name>
<organism evidence="1 2">
    <name type="scientific">Mucilaginibacter psychrotolerans</name>
    <dbReference type="NCBI Taxonomy" id="1524096"/>
    <lineage>
        <taxon>Bacteria</taxon>
        <taxon>Pseudomonadati</taxon>
        <taxon>Bacteroidota</taxon>
        <taxon>Sphingobacteriia</taxon>
        <taxon>Sphingobacteriales</taxon>
        <taxon>Sphingobacteriaceae</taxon>
        <taxon>Mucilaginibacter</taxon>
    </lineage>
</organism>
<comment type="caution">
    <text evidence="1">The sequence shown here is derived from an EMBL/GenBank/DDBJ whole genome shotgun (WGS) entry which is preliminary data.</text>
</comment>
<keyword evidence="2" id="KW-1185">Reference proteome</keyword>
<evidence type="ECO:0000313" key="2">
    <source>
        <dbReference type="Proteomes" id="UP000297540"/>
    </source>
</evidence>
<evidence type="ECO:0000313" key="1">
    <source>
        <dbReference type="EMBL" id="TFF37271.1"/>
    </source>
</evidence>
<protein>
    <submittedName>
        <fullName evidence="1">Uncharacterized protein</fullName>
    </submittedName>
</protein>
<reference evidence="1 2" key="1">
    <citation type="journal article" date="2017" name="Int. J. Syst. Evol. Microbiol.">
        <title>Mucilaginibacterpsychrotolerans sp. nov., isolated from peatlands.</title>
        <authorList>
            <person name="Deng Y."/>
            <person name="Shen L."/>
            <person name="Xu B."/>
            <person name="Liu Y."/>
            <person name="Gu Z."/>
            <person name="Liu H."/>
            <person name="Zhou Y."/>
        </authorList>
    </citation>
    <scope>NUCLEOTIDE SEQUENCE [LARGE SCALE GENOMIC DNA]</scope>
    <source>
        <strain evidence="1 2">NH7-4</strain>
    </source>
</reference>
<dbReference type="EMBL" id="SOZE01000011">
    <property type="protein sequence ID" value="TFF37271.1"/>
    <property type="molecule type" value="Genomic_DNA"/>
</dbReference>
<dbReference type="Proteomes" id="UP000297540">
    <property type="component" value="Unassembled WGS sequence"/>
</dbReference>
<dbReference type="AlphaFoldDB" id="A0A4Y8SF12"/>
<sequence length="161" mass="18805">MALTEEEKRMVKGYNAGYMLSIYEPRLIEQIIRNNPNNDFVLAMRVGRDYHHFNVNMPRKDQSKEFRNGFFNGRTLAQHSPQMIDNLLTGKGLHKDYKKGLEAARKENQVMSIQEKMKQEPKTPKKDLRNDQNFQKGFNVGYRLAEGHGHILGHYERTNAP</sequence>
<dbReference type="RefSeq" id="WP_133231294.1">
    <property type="nucleotide sequence ID" value="NZ_SOZE01000011.1"/>
</dbReference>
<gene>
    <name evidence="1" type="ORF">E2R66_12605</name>
</gene>